<protein>
    <submittedName>
        <fullName evidence="1">Uncharacterized protein</fullName>
    </submittedName>
</protein>
<accession>A0AAV5KLE2</accession>
<proteinExistence type="predicted"/>
<keyword evidence="2" id="KW-1185">Reference proteome</keyword>
<gene>
    <name evidence="1" type="ORF">SLEP1_g34883</name>
</gene>
<evidence type="ECO:0000313" key="2">
    <source>
        <dbReference type="Proteomes" id="UP001054252"/>
    </source>
</evidence>
<name>A0AAV5KLE2_9ROSI</name>
<reference evidence="1 2" key="1">
    <citation type="journal article" date="2021" name="Commun. Biol.">
        <title>The genome of Shorea leprosula (Dipterocarpaceae) highlights the ecological relevance of drought in aseasonal tropical rainforests.</title>
        <authorList>
            <person name="Ng K.K.S."/>
            <person name="Kobayashi M.J."/>
            <person name="Fawcett J.A."/>
            <person name="Hatakeyama M."/>
            <person name="Paape T."/>
            <person name="Ng C.H."/>
            <person name="Ang C.C."/>
            <person name="Tnah L.H."/>
            <person name="Lee C.T."/>
            <person name="Nishiyama T."/>
            <person name="Sese J."/>
            <person name="O'Brien M.J."/>
            <person name="Copetti D."/>
            <person name="Mohd Noor M.I."/>
            <person name="Ong R.C."/>
            <person name="Putra M."/>
            <person name="Sireger I.Z."/>
            <person name="Indrioko S."/>
            <person name="Kosugi Y."/>
            <person name="Izuno A."/>
            <person name="Isagi Y."/>
            <person name="Lee S.L."/>
            <person name="Shimizu K.K."/>
        </authorList>
    </citation>
    <scope>NUCLEOTIDE SEQUENCE [LARGE SCALE GENOMIC DNA]</scope>
    <source>
        <strain evidence="1">214</strain>
    </source>
</reference>
<sequence>MLLQLASRLLLRLKRIADLPPPPPPPLHLLQVSI</sequence>
<organism evidence="1 2">
    <name type="scientific">Rubroshorea leprosula</name>
    <dbReference type="NCBI Taxonomy" id="152421"/>
    <lineage>
        <taxon>Eukaryota</taxon>
        <taxon>Viridiplantae</taxon>
        <taxon>Streptophyta</taxon>
        <taxon>Embryophyta</taxon>
        <taxon>Tracheophyta</taxon>
        <taxon>Spermatophyta</taxon>
        <taxon>Magnoliopsida</taxon>
        <taxon>eudicotyledons</taxon>
        <taxon>Gunneridae</taxon>
        <taxon>Pentapetalae</taxon>
        <taxon>rosids</taxon>
        <taxon>malvids</taxon>
        <taxon>Malvales</taxon>
        <taxon>Dipterocarpaceae</taxon>
        <taxon>Rubroshorea</taxon>
    </lineage>
</organism>
<comment type="caution">
    <text evidence="1">The sequence shown here is derived from an EMBL/GenBank/DDBJ whole genome shotgun (WGS) entry which is preliminary data.</text>
</comment>
<dbReference type="EMBL" id="BPVZ01000069">
    <property type="protein sequence ID" value="GKV25444.1"/>
    <property type="molecule type" value="Genomic_DNA"/>
</dbReference>
<dbReference type="Proteomes" id="UP001054252">
    <property type="component" value="Unassembled WGS sequence"/>
</dbReference>
<evidence type="ECO:0000313" key="1">
    <source>
        <dbReference type="EMBL" id="GKV25444.1"/>
    </source>
</evidence>
<dbReference type="AlphaFoldDB" id="A0AAV5KLE2"/>